<gene>
    <name evidence="17" type="ORF">PENTCL1PPCAC_16536</name>
</gene>
<evidence type="ECO:0000256" key="1">
    <source>
        <dbReference type="ARBA" id="ARBA00004613"/>
    </source>
</evidence>
<feature type="binding site" evidence="13">
    <location>
        <position position="101"/>
    </location>
    <ligand>
        <name>Zn(2+)</name>
        <dbReference type="ChEBI" id="CHEBI:29105"/>
        <note>catalytic</note>
    </ligand>
</feature>
<keyword evidence="4 13" id="KW-0645">Protease</keyword>
<dbReference type="SMART" id="SM00235">
    <property type="entry name" value="ZnMc"/>
    <property type="match status" value="1"/>
</dbReference>
<keyword evidence="7 13" id="KW-0378">Hydrolase</keyword>
<dbReference type="SUPFAM" id="SSF55486">
    <property type="entry name" value="Metalloproteases ('zincins'), catalytic domain"/>
    <property type="match status" value="1"/>
</dbReference>
<keyword evidence="10" id="KW-1015">Disulfide bond</keyword>
<feature type="non-terminal residue" evidence="17">
    <location>
        <position position="1"/>
    </location>
</feature>
<dbReference type="PANTHER" id="PTHR10127:SF875">
    <property type="entry name" value="ZINC METALLOPROTEINASE NAS-28"/>
    <property type="match status" value="1"/>
</dbReference>
<keyword evidence="11" id="KW-0325">Glycoprotein</keyword>
<dbReference type="EC" id="3.4.24.-" evidence="14"/>
<keyword evidence="8 13" id="KW-0862">Zinc</keyword>
<sequence length="327" mass="35112">SKLRRAKRGYMTHPVYAWDPSQPIPYFFDPSLSASTIAVIQGAIALIQNTTCLTFVNNQNGASALRFFSGDGCYASIGRQGTTSQDVSIGIGCDNLGTVTHEMNHAIGFFHTMSRPDRNNFIYINYANVDGSEQYNFVQNAPGTDNSFNVTYDYGSVMEYNQYAWATNISIPTIVALDQWMQNTMGQNAGPAYSDTKLINLAYNCAAKCPAKTCSNGGFVNSRDCSQCICPVGFGGPNCATVAKGNAPVCDGGTLTATTQPQTVVASAGTNDYVPYPTATNCYWMINAPAGKKVVFTLTAAPSSCVQNCVWQGVQIILGNFDTYGVT</sequence>
<proteinExistence type="predicted"/>
<keyword evidence="5 13" id="KW-0479">Metal-binding</keyword>
<evidence type="ECO:0000256" key="3">
    <source>
        <dbReference type="ARBA" id="ARBA00022536"/>
    </source>
</evidence>
<dbReference type="PIRSF" id="PIRSF036365">
    <property type="entry name" value="Astacin_nematoda"/>
    <property type="match status" value="1"/>
</dbReference>
<evidence type="ECO:0000256" key="6">
    <source>
        <dbReference type="ARBA" id="ARBA00022729"/>
    </source>
</evidence>
<comment type="cofactor">
    <cofactor evidence="13 14">
        <name>Zn(2+)</name>
        <dbReference type="ChEBI" id="CHEBI:29105"/>
    </cofactor>
    <text evidence="13 14">Binds 1 zinc ion per subunit.</text>
</comment>
<accession>A0AAV5TJ95</accession>
<dbReference type="InterPro" id="IPR034035">
    <property type="entry name" value="Astacin-like_dom"/>
</dbReference>
<dbReference type="Proteomes" id="UP001432027">
    <property type="component" value="Unassembled WGS sequence"/>
</dbReference>
<keyword evidence="2" id="KW-0964">Secreted</keyword>
<dbReference type="InterPro" id="IPR000859">
    <property type="entry name" value="CUB_dom"/>
</dbReference>
<feature type="domain" description="CUB" evidence="15">
    <location>
        <begin position="250"/>
        <end position="327"/>
    </location>
</feature>
<dbReference type="AlphaFoldDB" id="A0AAV5TJ95"/>
<evidence type="ECO:0000256" key="7">
    <source>
        <dbReference type="ARBA" id="ARBA00022801"/>
    </source>
</evidence>
<dbReference type="PROSITE" id="PS01180">
    <property type="entry name" value="CUB"/>
    <property type="match status" value="1"/>
</dbReference>
<dbReference type="PRINTS" id="PR00480">
    <property type="entry name" value="ASTACIN"/>
</dbReference>
<dbReference type="PANTHER" id="PTHR10127">
    <property type="entry name" value="DISCOIDIN, CUB, EGF, LAMININ , AND ZINC METALLOPROTEASE DOMAIN CONTAINING"/>
    <property type="match status" value="1"/>
</dbReference>
<protein>
    <recommendedName>
        <fullName evidence="14">Metalloendopeptidase</fullName>
        <ecNumber evidence="14">3.4.24.-</ecNumber>
    </recommendedName>
</protein>
<dbReference type="Gene3D" id="3.40.390.10">
    <property type="entry name" value="Collagenase (Catalytic Domain)"/>
    <property type="match status" value="1"/>
</dbReference>
<dbReference type="EMBL" id="BTSX01000004">
    <property type="protein sequence ID" value="GMS94361.1"/>
    <property type="molecule type" value="Genomic_DNA"/>
</dbReference>
<evidence type="ECO:0000313" key="18">
    <source>
        <dbReference type="Proteomes" id="UP001432027"/>
    </source>
</evidence>
<evidence type="ECO:0000259" key="16">
    <source>
        <dbReference type="PROSITE" id="PS51864"/>
    </source>
</evidence>
<evidence type="ECO:0000256" key="12">
    <source>
        <dbReference type="PROSITE-ProRule" id="PRU00059"/>
    </source>
</evidence>
<dbReference type="InterPro" id="IPR006026">
    <property type="entry name" value="Peptidase_Metallo"/>
</dbReference>
<keyword evidence="18" id="KW-1185">Reference proteome</keyword>
<dbReference type="InterPro" id="IPR035914">
    <property type="entry name" value="Sperma_CUB_dom_sf"/>
</dbReference>
<evidence type="ECO:0000256" key="14">
    <source>
        <dbReference type="RuleBase" id="RU361183"/>
    </source>
</evidence>
<evidence type="ECO:0000256" key="11">
    <source>
        <dbReference type="ARBA" id="ARBA00023180"/>
    </source>
</evidence>
<dbReference type="FunFam" id="3.40.390.10:FF:000028">
    <property type="entry name" value="Zinc metalloproteinase"/>
    <property type="match status" value="1"/>
</dbReference>
<feature type="non-terminal residue" evidence="17">
    <location>
        <position position="327"/>
    </location>
</feature>
<dbReference type="GO" id="GO:0006508">
    <property type="term" value="P:proteolysis"/>
    <property type="evidence" value="ECO:0007669"/>
    <property type="project" value="UniProtKB-KW"/>
</dbReference>
<feature type="domain" description="Peptidase M12A" evidence="16">
    <location>
        <begin position="5"/>
        <end position="206"/>
    </location>
</feature>
<dbReference type="Pfam" id="PF01400">
    <property type="entry name" value="Astacin"/>
    <property type="match status" value="1"/>
</dbReference>
<feature type="binding site" evidence="13">
    <location>
        <position position="105"/>
    </location>
    <ligand>
        <name>Zn(2+)</name>
        <dbReference type="ChEBI" id="CHEBI:29105"/>
        <note>catalytic</note>
    </ligand>
</feature>
<evidence type="ECO:0000256" key="2">
    <source>
        <dbReference type="ARBA" id="ARBA00022525"/>
    </source>
</evidence>
<dbReference type="PROSITE" id="PS51864">
    <property type="entry name" value="ASTACIN"/>
    <property type="match status" value="1"/>
</dbReference>
<evidence type="ECO:0000256" key="4">
    <source>
        <dbReference type="ARBA" id="ARBA00022670"/>
    </source>
</evidence>
<dbReference type="GO" id="GO:0004222">
    <property type="term" value="F:metalloendopeptidase activity"/>
    <property type="evidence" value="ECO:0007669"/>
    <property type="project" value="UniProtKB-UniRule"/>
</dbReference>
<dbReference type="InterPro" id="IPR017050">
    <property type="entry name" value="Metallopeptidase_nem"/>
</dbReference>
<keyword evidence="3" id="KW-0245">EGF-like domain</keyword>
<feature type="active site" evidence="13">
    <location>
        <position position="102"/>
    </location>
</feature>
<evidence type="ECO:0000256" key="10">
    <source>
        <dbReference type="ARBA" id="ARBA00023157"/>
    </source>
</evidence>
<feature type="binding site" evidence="13">
    <location>
        <position position="111"/>
    </location>
    <ligand>
        <name>Zn(2+)</name>
        <dbReference type="ChEBI" id="CHEBI:29105"/>
        <note>catalytic</note>
    </ligand>
</feature>
<keyword evidence="9 13" id="KW-0482">Metalloprotease</keyword>
<evidence type="ECO:0000313" key="17">
    <source>
        <dbReference type="EMBL" id="GMS94361.1"/>
    </source>
</evidence>
<evidence type="ECO:0000256" key="9">
    <source>
        <dbReference type="ARBA" id="ARBA00023049"/>
    </source>
</evidence>
<organism evidence="17 18">
    <name type="scientific">Pristionchus entomophagus</name>
    <dbReference type="NCBI Taxonomy" id="358040"/>
    <lineage>
        <taxon>Eukaryota</taxon>
        <taxon>Metazoa</taxon>
        <taxon>Ecdysozoa</taxon>
        <taxon>Nematoda</taxon>
        <taxon>Chromadorea</taxon>
        <taxon>Rhabditida</taxon>
        <taxon>Rhabditina</taxon>
        <taxon>Diplogasteromorpha</taxon>
        <taxon>Diplogasteroidea</taxon>
        <taxon>Neodiplogasteridae</taxon>
        <taxon>Pristionchus</taxon>
    </lineage>
</organism>
<evidence type="ECO:0000259" key="15">
    <source>
        <dbReference type="PROSITE" id="PS01180"/>
    </source>
</evidence>
<name>A0AAV5TJ95_9BILA</name>
<evidence type="ECO:0000256" key="5">
    <source>
        <dbReference type="ARBA" id="ARBA00022723"/>
    </source>
</evidence>
<dbReference type="InterPro" id="IPR024079">
    <property type="entry name" value="MetalloPept_cat_dom_sf"/>
</dbReference>
<dbReference type="GO" id="GO:0018996">
    <property type="term" value="P:molting cycle, collagen and cuticulin-based cuticle"/>
    <property type="evidence" value="ECO:0007669"/>
    <property type="project" value="InterPro"/>
</dbReference>
<comment type="caution">
    <text evidence="17">The sequence shown here is derived from an EMBL/GenBank/DDBJ whole genome shotgun (WGS) entry which is preliminary data.</text>
</comment>
<evidence type="ECO:0000256" key="13">
    <source>
        <dbReference type="PROSITE-ProRule" id="PRU01211"/>
    </source>
</evidence>
<dbReference type="GO" id="GO:0008270">
    <property type="term" value="F:zinc ion binding"/>
    <property type="evidence" value="ECO:0007669"/>
    <property type="project" value="UniProtKB-UniRule"/>
</dbReference>
<dbReference type="CDD" id="cd04280">
    <property type="entry name" value="ZnMc_astacin_like"/>
    <property type="match status" value="1"/>
</dbReference>
<dbReference type="SUPFAM" id="SSF49854">
    <property type="entry name" value="Spermadhesin, CUB domain"/>
    <property type="match status" value="1"/>
</dbReference>
<comment type="caution">
    <text evidence="12">Lacks conserved residue(s) required for the propagation of feature annotation.</text>
</comment>
<dbReference type="GO" id="GO:0005576">
    <property type="term" value="C:extracellular region"/>
    <property type="evidence" value="ECO:0007669"/>
    <property type="project" value="UniProtKB-SubCell"/>
</dbReference>
<keyword evidence="6" id="KW-0732">Signal</keyword>
<comment type="subcellular location">
    <subcellularLocation>
        <location evidence="1">Secreted</location>
    </subcellularLocation>
</comment>
<dbReference type="InterPro" id="IPR001506">
    <property type="entry name" value="Peptidase_M12A"/>
</dbReference>
<evidence type="ECO:0000256" key="8">
    <source>
        <dbReference type="ARBA" id="ARBA00022833"/>
    </source>
</evidence>
<reference evidence="17" key="1">
    <citation type="submission" date="2023-10" db="EMBL/GenBank/DDBJ databases">
        <title>Genome assembly of Pristionchus species.</title>
        <authorList>
            <person name="Yoshida K."/>
            <person name="Sommer R.J."/>
        </authorList>
    </citation>
    <scope>NUCLEOTIDE SEQUENCE</scope>
    <source>
        <strain evidence="17">RS0144</strain>
    </source>
</reference>